<name>A0A2A5C8Y7_9GAMM</name>
<dbReference type="GO" id="GO:0009279">
    <property type="term" value="C:cell outer membrane"/>
    <property type="evidence" value="ECO:0007669"/>
    <property type="project" value="UniProtKB-SubCell"/>
</dbReference>
<dbReference type="EMBL" id="NVWI01000009">
    <property type="protein sequence ID" value="PCJ40354.1"/>
    <property type="molecule type" value="Genomic_DNA"/>
</dbReference>
<accession>A0A2A5C8Y7</accession>
<evidence type="ECO:0000256" key="1">
    <source>
        <dbReference type="ARBA" id="ARBA00004442"/>
    </source>
</evidence>
<dbReference type="InterPro" id="IPR036737">
    <property type="entry name" value="OmpA-like_sf"/>
</dbReference>
<dbReference type="PANTHER" id="PTHR30329">
    <property type="entry name" value="STATOR ELEMENT OF FLAGELLAR MOTOR COMPLEX"/>
    <property type="match status" value="1"/>
</dbReference>
<feature type="transmembrane region" description="Helical" evidence="6">
    <location>
        <begin position="56"/>
        <end position="78"/>
    </location>
</feature>
<dbReference type="Proteomes" id="UP000228987">
    <property type="component" value="Unassembled WGS sequence"/>
</dbReference>
<comment type="subcellular location">
    <subcellularLocation>
        <location evidence="1">Cell outer membrane</location>
    </subcellularLocation>
</comment>
<dbReference type="InterPro" id="IPR006665">
    <property type="entry name" value="OmpA-like"/>
</dbReference>
<dbReference type="InterPro" id="IPR050330">
    <property type="entry name" value="Bact_OuterMem_StrucFunc"/>
</dbReference>
<sequence length="269" mass="29418">MPHKNPYNNMKNVVVPLILASLVFTAINTAIASPLEDLSNLEQAGTRHEATGFFGGAILGGLVAGPPGAVAAAMLGLISTSARSEQNEKQLLTSHLNQSQGELVALQNQQRDLERRYQLALQEIENTNLRRVSLTDQISNMQDSLACCSDTALSMHFQTNSAVIEQHYREALEELAITAEDIDNPIIMVNGYADARGTSVDNQTLSERRVDAVVRTLLALGINPQHIQSTAFGESRTIGESENVESLFFDRRVNVELRSANNELFTLSQ</sequence>
<evidence type="ECO:0000256" key="4">
    <source>
        <dbReference type="PROSITE-ProRule" id="PRU00473"/>
    </source>
</evidence>
<dbReference type="Gene3D" id="3.30.1330.60">
    <property type="entry name" value="OmpA-like domain"/>
    <property type="match status" value="1"/>
</dbReference>
<evidence type="ECO:0000313" key="8">
    <source>
        <dbReference type="EMBL" id="PCJ40354.1"/>
    </source>
</evidence>
<evidence type="ECO:0000256" key="2">
    <source>
        <dbReference type="ARBA" id="ARBA00023136"/>
    </source>
</evidence>
<evidence type="ECO:0000256" key="5">
    <source>
        <dbReference type="SAM" id="Coils"/>
    </source>
</evidence>
<evidence type="ECO:0000256" key="6">
    <source>
        <dbReference type="SAM" id="Phobius"/>
    </source>
</evidence>
<evidence type="ECO:0000313" key="9">
    <source>
        <dbReference type="Proteomes" id="UP000228987"/>
    </source>
</evidence>
<feature type="coiled-coil region" evidence="5">
    <location>
        <begin position="96"/>
        <end position="130"/>
    </location>
</feature>
<dbReference type="PANTHER" id="PTHR30329:SF21">
    <property type="entry name" value="LIPOPROTEIN YIAD-RELATED"/>
    <property type="match status" value="1"/>
</dbReference>
<keyword evidence="6" id="KW-0812">Transmembrane</keyword>
<organism evidence="8 9">
    <name type="scientific">SAR86 cluster bacterium</name>
    <dbReference type="NCBI Taxonomy" id="2030880"/>
    <lineage>
        <taxon>Bacteria</taxon>
        <taxon>Pseudomonadati</taxon>
        <taxon>Pseudomonadota</taxon>
        <taxon>Gammaproteobacteria</taxon>
        <taxon>SAR86 cluster</taxon>
    </lineage>
</organism>
<keyword evidence="2 4" id="KW-0472">Membrane</keyword>
<evidence type="ECO:0000256" key="3">
    <source>
        <dbReference type="ARBA" id="ARBA00023237"/>
    </source>
</evidence>
<reference evidence="9" key="1">
    <citation type="submission" date="2017-08" db="EMBL/GenBank/DDBJ databases">
        <title>A dynamic microbial community with high functional redundancy inhabits the cold, oxic subseafloor aquifer.</title>
        <authorList>
            <person name="Tully B.J."/>
            <person name="Wheat C.G."/>
            <person name="Glazer B.T."/>
            <person name="Huber J.A."/>
        </authorList>
    </citation>
    <scope>NUCLEOTIDE SEQUENCE [LARGE SCALE GENOMIC DNA]</scope>
</reference>
<dbReference type="PRINTS" id="PR01021">
    <property type="entry name" value="OMPADOMAIN"/>
</dbReference>
<dbReference type="InterPro" id="IPR006664">
    <property type="entry name" value="OMP_bac"/>
</dbReference>
<evidence type="ECO:0000259" key="7">
    <source>
        <dbReference type="PROSITE" id="PS51123"/>
    </source>
</evidence>
<dbReference type="SUPFAM" id="SSF103088">
    <property type="entry name" value="OmpA-like"/>
    <property type="match status" value="1"/>
</dbReference>
<dbReference type="CDD" id="cd07185">
    <property type="entry name" value="OmpA_C-like"/>
    <property type="match status" value="1"/>
</dbReference>
<dbReference type="PROSITE" id="PS51123">
    <property type="entry name" value="OMPA_2"/>
    <property type="match status" value="1"/>
</dbReference>
<gene>
    <name evidence="8" type="ORF">COA71_10865</name>
</gene>
<comment type="caution">
    <text evidence="8">The sequence shown here is derived from an EMBL/GenBank/DDBJ whole genome shotgun (WGS) entry which is preliminary data.</text>
</comment>
<proteinExistence type="predicted"/>
<keyword evidence="6" id="KW-1133">Transmembrane helix</keyword>
<protein>
    <recommendedName>
        <fullName evidence="7">OmpA-like domain-containing protein</fullName>
    </recommendedName>
</protein>
<dbReference type="AlphaFoldDB" id="A0A2A5C8Y7"/>
<dbReference type="Pfam" id="PF00691">
    <property type="entry name" value="OmpA"/>
    <property type="match status" value="1"/>
</dbReference>
<keyword evidence="3" id="KW-0998">Cell outer membrane</keyword>
<keyword evidence="5" id="KW-0175">Coiled coil</keyword>
<feature type="domain" description="OmpA-like" evidence="7">
    <location>
        <begin position="142"/>
        <end position="261"/>
    </location>
</feature>